<evidence type="ECO:0000313" key="4">
    <source>
        <dbReference type="EMBL" id="MCA9726501.1"/>
    </source>
</evidence>
<dbReference type="GO" id="GO:0016887">
    <property type="term" value="F:ATP hydrolysis activity"/>
    <property type="evidence" value="ECO:0007669"/>
    <property type="project" value="InterPro"/>
</dbReference>
<reference evidence="4" key="2">
    <citation type="journal article" date="2021" name="Microbiome">
        <title>Successional dynamics and alternative stable states in a saline activated sludge microbial community over 9 years.</title>
        <authorList>
            <person name="Wang Y."/>
            <person name="Ye J."/>
            <person name="Ju F."/>
            <person name="Liu L."/>
            <person name="Boyd J.A."/>
            <person name="Deng Y."/>
            <person name="Parks D.H."/>
            <person name="Jiang X."/>
            <person name="Yin X."/>
            <person name="Woodcroft B.J."/>
            <person name="Tyson G.W."/>
            <person name="Hugenholtz P."/>
            <person name="Polz M.F."/>
            <person name="Zhang T."/>
        </authorList>
    </citation>
    <scope>NUCLEOTIDE SEQUENCE</scope>
    <source>
        <strain evidence="4">HKST-UBA01</strain>
    </source>
</reference>
<dbReference type="GO" id="GO:0005524">
    <property type="term" value="F:ATP binding"/>
    <property type="evidence" value="ECO:0007669"/>
    <property type="project" value="UniProtKB-KW"/>
</dbReference>
<dbReference type="Proteomes" id="UP000697710">
    <property type="component" value="Unassembled WGS sequence"/>
</dbReference>
<gene>
    <name evidence="4" type="ORF">KC729_02395</name>
</gene>
<protein>
    <submittedName>
        <fullName evidence="4">ATP-binding cassette domain-containing protein</fullName>
    </submittedName>
</protein>
<organism evidence="4 5">
    <name type="scientific">Eiseniibacteriota bacterium</name>
    <dbReference type="NCBI Taxonomy" id="2212470"/>
    <lineage>
        <taxon>Bacteria</taxon>
        <taxon>Candidatus Eiseniibacteriota</taxon>
    </lineage>
</organism>
<name>A0A956LYM4_UNCEI</name>
<evidence type="ECO:0000256" key="1">
    <source>
        <dbReference type="ARBA" id="ARBA00005417"/>
    </source>
</evidence>
<keyword evidence="4" id="KW-0547">Nucleotide-binding</keyword>
<dbReference type="EMBL" id="JAGQHR010000037">
    <property type="protein sequence ID" value="MCA9726501.1"/>
    <property type="molecule type" value="Genomic_DNA"/>
</dbReference>
<evidence type="ECO:0000256" key="2">
    <source>
        <dbReference type="ARBA" id="ARBA00022448"/>
    </source>
</evidence>
<feature type="non-terminal residue" evidence="4">
    <location>
        <position position="141"/>
    </location>
</feature>
<proteinExistence type="inferred from homology"/>
<dbReference type="PANTHER" id="PTHR43335">
    <property type="entry name" value="ABC TRANSPORTER, ATP-BINDING PROTEIN"/>
    <property type="match status" value="1"/>
</dbReference>
<accession>A0A956LYM4</accession>
<dbReference type="Gene3D" id="3.40.50.300">
    <property type="entry name" value="P-loop containing nucleotide triphosphate hydrolases"/>
    <property type="match status" value="1"/>
</dbReference>
<keyword evidence="4" id="KW-0067">ATP-binding</keyword>
<comment type="similarity">
    <text evidence="1">Belongs to the ABC transporter superfamily.</text>
</comment>
<sequence length="141" mass="15617">MIEVRNLTKRYGPTVAVDDISFEIPRGEVVGFLGPNGAGKTTTMRILTCYLPADAGEARVAGFDVFSDSVEVRRRIGYLPESAPVYSEMGIVEYLRFVAEVRGIPSGEHQRRIDDVVMRVGLGPMIQKNIGQLSKGFRQRV</sequence>
<comment type="caution">
    <text evidence="4">The sequence shown here is derived from an EMBL/GenBank/DDBJ whole genome shotgun (WGS) entry which is preliminary data.</text>
</comment>
<dbReference type="SUPFAM" id="SSF52540">
    <property type="entry name" value="P-loop containing nucleoside triphosphate hydrolases"/>
    <property type="match status" value="1"/>
</dbReference>
<reference evidence="4" key="1">
    <citation type="submission" date="2020-04" db="EMBL/GenBank/DDBJ databases">
        <authorList>
            <person name="Zhang T."/>
        </authorList>
    </citation>
    <scope>NUCLEOTIDE SEQUENCE</scope>
    <source>
        <strain evidence="4">HKST-UBA01</strain>
    </source>
</reference>
<dbReference type="InterPro" id="IPR003439">
    <property type="entry name" value="ABC_transporter-like_ATP-bd"/>
</dbReference>
<dbReference type="InterPro" id="IPR027417">
    <property type="entry name" value="P-loop_NTPase"/>
</dbReference>
<evidence type="ECO:0000259" key="3">
    <source>
        <dbReference type="Pfam" id="PF00005"/>
    </source>
</evidence>
<dbReference type="CDD" id="cd03230">
    <property type="entry name" value="ABC_DR_subfamily_A"/>
    <property type="match status" value="1"/>
</dbReference>
<dbReference type="PANTHER" id="PTHR43335:SF4">
    <property type="entry name" value="ABC TRANSPORTER, ATP-BINDING PROTEIN"/>
    <property type="match status" value="1"/>
</dbReference>
<dbReference type="AlphaFoldDB" id="A0A956LYM4"/>
<keyword evidence="2" id="KW-0813">Transport</keyword>
<feature type="domain" description="ABC transporter" evidence="3">
    <location>
        <begin position="18"/>
        <end position="141"/>
    </location>
</feature>
<evidence type="ECO:0000313" key="5">
    <source>
        <dbReference type="Proteomes" id="UP000697710"/>
    </source>
</evidence>
<dbReference type="Pfam" id="PF00005">
    <property type="entry name" value="ABC_tran"/>
    <property type="match status" value="1"/>
</dbReference>